<dbReference type="OrthoDB" id="1871252at2"/>
<dbReference type="Proteomes" id="UP000076563">
    <property type="component" value="Unassembled WGS sequence"/>
</dbReference>
<dbReference type="EMBL" id="LQRA01000048">
    <property type="protein sequence ID" value="KZE80362.1"/>
    <property type="molecule type" value="Genomic_DNA"/>
</dbReference>
<comment type="caution">
    <text evidence="2">The sequence shown here is derived from an EMBL/GenBank/DDBJ whole genome shotgun (WGS) entry which is preliminary data.</text>
</comment>
<gene>
    <name evidence="2" type="ORF">AV654_12715</name>
</gene>
<organism evidence="2 3">
    <name type="scientific">Paenibacillus elgii</name>
    <dbReference type="NCBI Taxonomy" id="189691"/>
    <lineage>
        <taxon>Bacteria</taxon>
        <taxon>Bacillati</taxon>
        <taxon>Bacillota</taxon>
        <taxon>Bacilli</taxon>
        <taxon>Bacillales</taxon>
        <taxon>Paenibacillaceae</taxon>
        <taxon>Paenibacillus</taxon>
    </lineage>
</organism>
<keyword evidence="1" id="KW-0175">Coiled coil</keyword>
<accession>A0A165RB85</accession>
<evidence type="ECO:0000256" key="1">
    <source>
        <dbReference type="SAM" id="Coils"/>
    </source>
</evidence>
<proteinExistence type="predicted"/>
<keyword evidence="3" id="KW-1185">Reference proteome</keyword>
<evidence type="ECO:0008006" key="4">
    <source>
        <dbReference type="Google" id="ProtNLM"/>
    </source>
</evidence>
<dbReference type="STRING" id="1007103.GCA_000213315_06079"/>
<reference evidence="3" key="1">
    <citation type="submission" date="2016-01" db="EMBL/GenBank/DDBJ databases">
        <title>Draft genome of Chromobacterium sp. F49.</title>
        <authorList>
            <person name="Hong K.W."/>
        </authorList>
    </citation>
    <scope>NUCLEOTIDE SEQUENCE [LARGE SCALE GENOMIC DNA]</scope>
    <source>
        <strain evidence="3">M63</strain>
    </source>
</reference>
<evidence type="ECO:0000313" key="2">
    <source>
        <dbReference type="EMBL" id="KZE80362.1"/>
    </source>
</evidence>
<name>A0A165RB85_9BACL</name>
<feature type="coiled-coil region" evidence="1">
    <location>
        <begin position="538"/>
        <end position="572"/>
    </location>
</feature>
<protein>
    <recommendedName>
        <fullName evidence="4">Transcription initiation factor TFIID</fullName>
    </recommendedName>
</protein>
<dbReference type="RefSeq" id="WP_063180099.1">
    <property type="nucleotide sequence ID" value="NZ_LQRA01000048.1"/>
</dbReference>
<dbReference type="eggNOG" id="ENOG502ZA6K">
    <property type="taxonomic scope" value="Bacteria"/>
</dbReference>
<dbReference type="AlphaFoldDB" id="A0A165RB85"/>
<evidence type="ECO:0000313" key="3">
    <source>
        <dbReference type="Proteomes" id="UP000076563"/>
    </source>
</evidence>
<sequence>MREKLMQFASAYAAETDSMGTGGDELRSINHPLVFLFVGDRSAEALEQVYDLNRKKWNNSAGVVYLHIGTEDSAQEAAARDNVYSCRLGGSGGDKKTQRAEGYKQFYRDEAKLLELNVLLRQMNSRISEYGRLYASLQRVNIAVITRVDDPLNALVPELTVLMKSIFSESFRSVVVDLYGLLQEQQPGDDYAYAASLGVSFLRELDEVQRREFRYSAELQVTGDGIRLPVEHRDAALFDTVYMIGDKDERGLFAAGGMQRCYEIVCHLNLLKNRKAADEVDPRHGAYNHQQFKQNMMPPGEAGGIYASAGFAKVTRPNQAIALTVLYHLYRGMLQRMRDNAVIHPTELLELAELDPRKAEASVRAVAGERANPVDAMYGLLYENVPHHELRSMSLRQAEAALFGGNARAFFETNAVRVMEAALEARDGAGRLAQTLQRKAVDHPSYGCYCMYLWTSEQERGAETPSLIVMVREWRFEAERQLEDGKLDLEALYEERVEDQRYAKGSLLGFLSAKSQVKPLARGMLEQIYGLKYELLLLELTIRELRSYERKLEELHDRMKRYVQRLHDIEAALLDASRRSISETNDELGRNINEYYGHVVEVIAAETENRRGPQFYFDERWVGNVTVLLEQSDEALIDKLIVAAKREWFVHPLFHQPFEQELLARANVAVSYDNREVLTKEELYRDLYVTLESEAAIRLDVYNYTHKHRYEEKYFFGDFQSELIQYAYSVDHGSRTYKLGCIHEKKQSGVEKLNLMGGFRIADLMYYRNGRRYYDTYVRSGYEFHGRVLPEEPEAERREDGHDER</sequence>